<dbReference type="Gene3D" id="2.60.120.10">
    <property type="entry name" value="Jelly Rolls"/>
    <property type="match status" value="1"/>
</dbReference>
<comment type="caution">
    <text evidence="2">The sequence shown here is derived from an EMBL/GenBank/DDBJ whole genome shotgun (WGS) entry which is preliminary data.</text>
</comment>
<feature type="domain" description="Cyclic nucleotide-binding" evidence="1">
    <location>
        <begin position="1"/>
        <end position="120"/>
    </location>
</feature>
<reference evidence="2 3" key="1">
    <citation type="submission" date="2021-01" db="EMBL/GenBank/DDBJ databases">
        <title>Genomic Encyclopedia of Type Strains, Phase IV (KMG-IV): sequencing the most valuable type-strain genomes for metagenomic binning, comparative biology and taxonomic classification.</title>
        <authorList>
            <person name="Goeker M."/>
        </authorList>
    </citation>
    <scope>NUCLEOTIDE SEQUENCE [LARGE SCALE GENOMIC DNA]</scope>
    <source>
        <strain evidence="2 3">DSM 27513</strain>
    </source>
</reference>
<dbReference type="PROSITE" id="PS50042">
    <property type="entry name" value="CNMP_BINDING_3"/>
    <property type="match status" value="1"/>
</dbReference>
<dbReference type="InterPro" id="IPR018490">
    <property type="entry name" value="cNMP-bd_dom_sf"/>
</dbReference>
<evidence type="ECO:0000259" key="1">
    <source>
        <dbReference type="PROSITE" id="PS50042"/>
    </source>
</evidence>
<dbReference type="SUPFAM" id="SSF51206">
    <property type="entry name" value="cAMP-binding domain-like"/>
    <property type="match status" value="1"/>
</dbReference>
<dbReference type="RefSeq" id="WP_205017619.1">
    <property type="nucleotide sequence ID" value="NZ_JAFBEI010000034.1"/>
</dbReference>
<gene>
    <name evidence="2" type="ORF">JOC31_001578</name>
</gene>
<organism evidence="2 3">
    <name type="scientific">Streptococcus saliviloxodontae</name>
    <dbReference type="NCBI Taxonomy" id="1349416"/>
    <lineage>
        <taxon>Bacteria</taxon>
        <taxon>Bacillati</taxon>
        <taxon>Bacillota</taxon>
        <taxon>Bacilli</taxon>
        <taxon>Lactobacillales</taxon>
        <taxon>Streptococcaceae</taxon>
        <taxon>Streptococcus</taxon>
    </lineage>
</organism>
<protein>
    <submittedName>
        <fullName evidence="2">CRP-like cAMP-binding protein</fullName>
    </submittedName>
</protein>
<sequence>MFNELFDLPELKPFIVRKSFKAKDILLAQGEISHQMILIDSGCLRLFHLTEDGREVTTQFFFEGDQVSVFESFYEQLPSDYNLQALEDCQLRFLDRVYFMAFLKENPDANDQLTELLYMKMKTYSRLFLSRIQNKPEQRYQELIEEYAELLHRIPDQYLASYLGMTPVSFSRIKKRLT</sequence>
<dbReference type="EMBL" id="JAFBEI010000034">
    <property type="protein sequence ID" value="MBM7636754.1"/>
    <property type="molecule type" value="Genomic_DNA"/>
</dbReference>
<dbReference type="InterPro" id="IPR000595">
    <property type="entry name" value="cNMP-bd_dom"/>
</dbReference>
<name>A0ABS2PMU0_9STRE</name>
<dbReference type="InterPro" id="IPR014710">
    <property type="entry name" value="RmlC-like_jellyroll"/>
</dbReference>
<keyword evidence="3" id="KW-1185">Reference proteome</keyword>
<dbReference type="Pfam" id="PF00027">
    <property type="entry name" value="cNMP_binding"/>
    <property type="match status" value="1"/>
</dbReference>
<dbReference type="Proteomes" id="UP000809081">
    <property type="component" value="Unassembled WGS sequence"/>
</dbReference>
<evidence type="ECO:0000313" key="3">
    <source>
        <dbReference type="Proteomes" id="UP000809081"/>
    </source>
</evidence>
<dbReference type="SMART" id="SM00100">
    <property type="entry name" value="cNMP"/>
    <property type="match status" value="1"/>
</dbReference>
<accession>A0ABS2PMU0</accession>
<dbReference type="CDD" id="cd00038">
    <property type="entry name" value="CAP_ED"/>
    <property type="match status" value="1"/>
</dbReference>
<proteinExistence type="predicted"/>
<evidence type="ECO:0000313" key="2">
    <source>
        <dbReference type="EMBL" id="MBM7636754.1"/>
    </source>
</evidence>